<dbReference type="Proteomes" id="UP000007875">
    <property type="component" value="Unassembled WGS sequence"/>
</dbReference>
<protein>
    <submittedName>
        <fullName evidence="1">Uncharacterized protein</fullName>
    </submittedName>
</protein>
<dbReference type="STRING" id="51511.ENSCSAVP00000006106"/>
<reference evidence="1" key="2">
    <citation type="submission" date="2025-08" db="UniProtKB">
        <authorList>
            <consortium name="Ensembl"/>
        </authorList>
    </citation>
    <scope>IDENTIFICATION</scope>
</reference>
<organism evidence="1 2">
    <name type="scientific">Ciona savignyi</name>
    <name type="common">Pacific transparent sea squirt</name>
    <dbReference type="NCBI Taxonomy" id="51511"/>
    <lineage>
        <taxon>Eukaryota</taxon>
        <taxon>Metazoa</taxon>
        <taxon>Chordata</taxon>
        <taxon>Tunicata</taxon>
        <taxon>Ascidiacea</taxon>
        <taxon>Phlebobranchia</taxon>
        <taxon>Cionidae</taxon>
        <taxon>Ciona</taxon>
    </lineage>
</organism>
<reference evidence="1" key="3">
    <citation type="submission" date="2025-09" db="UniProtKB">
        <authorList>
            <consortium name="Ensembl"/>
        </authorList>
    </citation>
    <scope>IDENTIFICATION</scope>
</reference>
<evidence type="ECO:0000313" key="1">
    <source>
        <dbReference type="Ensembl" id="ENSCSAVP00000006106.1"/>
    </source>
</evidence>
<accession>H2YLA4</accession>
<dbReference type="HOGENOM" id="CLU_2837736_0_0_1"/>
<sequence>GVILLIDYFAIRAAENEFLIRFAEEWGADRNLDLLPNWAFSLAFAQFNLADSGSNEKADESLQDAL</sequence>
<dbReference type="PANTHER" id="PTHR22684">
    <property type="entry name" value="NULP1-RELATED"/>
    <property type="match status" value="1"/>
</dbReference>
<dbReference type="InParanoid" id="H2YLA4"/>
<reference evidence="2" key="1">
    <citation type="submission" date="2003-08" db="EMBL/GenBank/DDBJ databases">
        <authorList>
            <person name="Birren B."/>
            <person name="Nusbaum C."/>
            <person name="Abebe A."/>
            <person name="Abouelleil A."/>
            <person name="Adekoya E."/>
            <person name="Ait-zahra M."/>
            <person name="Allen N."/>
            <person name="Allen T."/>
            <person name="An P."/>
            <person name="Anderson M."/>
            <person name="Anderson S."/>
            <person name="Arachchi H."/>
            <person name="Armbruster J."/>
            <person name="Bachantsang P."/>
            <person name="Baldwin J."/>
            <person name="Barry A."/>
            <person name="Bayul T."/>
            <person name="Blitshsteyn B."/>
            <person name="Bloom T."/>
            <person name="Blye J."/>
            <person name="Boguslavskiy L."/>
            <person name="Borowsky M."/>
            <person name="Boukhgalter B."/>
            <person name="Brunache A."/>
            <person name="Butler J."/>
            <person name="Calixte N."/>
            <person name="Calvo S."/>
            <person name="Camarata J."/>
            <person name="Campo K."/>
            <person name="Chang J."/>
            <person name="Cheshatsang Y."/>
            <person name="Citroen M."/>
            <person name="Collymore A."/>
            <person name="Considine T."/>
            <person name="Cook A."/>
            <person name="Cooke P."/>
            <person name="Corum B."/>
            <person name="Cuomo C."/>
            <person name="David R."/>
            <person name="Dawoe T."/>
            <person name="Degray S."/>
            <person name="Dodge S."/>
            <person name="Dooley K."/>
            <person name="Dorje P."/>
            <person name="Dorjee K."/>
            <person name="Dorris L."/>
            <person name="Duffey N."/>
            <person name="Dupes A."/>
            <person name="Elkins T."/>
            <person name="Engels R."/>
            <person name="Erickson J."/>
            <person name="Farina A."/>
            <person name="Faro S."/>
            <person name="Ferreira P."/>
            <person name="Fischer H."/>
            <person name="Fitzgerald M."/>
            <person name="Foley K."/>
            <person name="Gage D."/>
            <person name="Galagan J."/>
            <person name="Gearin G."/>
            <person name="Gnerre S."/>
            <person name="Gnirke A."/>
            <person name="Goyette A."/>
            <person name="Graham J."/>
            <person name="Grandbois E."/>
            <person name="Gyaltsen K."/>
            <person name="Hafez N."/>
            <person name="Hagopian D."/>
            <person name="Hagos B."/>
            <person name="Hall J."/>
            <person name="Hatcher B."/>
            <person name="Heller A."/>
            <person name="Higgins H."/>
            <person name="Honan T."/>
            <person name="Horn A."/>
            <person name="Houde N."/>
            <person name="Hughes L."/>
            <person name="Hulme W."/>
            <person name="Husby E."/>
            <person name="Iliev I."/>
            <person name="Jaffe D."/>
            <person name="Jones C."/>
            <person name="Kamal M."/>
            <person name="Kamat A."/>
            <person name="Kamvysselis M."/>
            <person name="Karlsson E."/>
            <person name="Kells C."/>
            <person name="Kieu A."/>
            <person name="Kisner P."/>
            <person name="Kodira C."/>
            <person name="Kulbokas E."/>
            <person name="Labutti K."/>
            <person name="Lama D."/>
            <person name="Landers T."/>
            <person name="Leger J."/>
            <person name="Levine S."/>
            <person name="Lewis D."/>
            <person name="Lewis T."/>
            <person name="Lindblad-toh K."/>
            <person name="Liu X."/>
            <person name="Lokyitsang T."/>
            <person name="Lokyitsang Y."/>
            <person name="Lucien O."/>
            <person name="Lui A."/>
            <person name="Ma L.J."/>
            <person name="Mabbitt R."/>
            <person name="Macdonald J."/>
            <person name="Maclean C."/>
            <person name="Major J."/>
            <person name="Manning J."/>
            <person name="Marabella R."/>
            <person name="Maru K."/>
            <person name="Matthews C."/>
            <person name="Mauceli E."/>
            <person name="Mccarthy M."/>
            <person name="Mcdonough S."/>
            <person name="Mcghee T."/>
            <person name="Meldrim J."/>
            <person name="Meneus L."/>
            <person name="Mesirov J."/>
            <person name="Mihalev A."/>
            <person name="Mihova T."/>
            <person name="Mikkelsen T."/>
            <person name="Mlenga V."/>
            <person name="Moru K."/>
            <person name="Mozes J."/>
            <person name="Mulrain L."/>
            <person name="Munson G."/>
            <person name="Naylor J."/>
            <person name="Newes C."/>
            <person name="Nguyen C."/>
            <person name="Nguyen N."/>
            <person name="Nguyen T."/>
            <person name="Nicol R."/>
            <person name="Nielsen C."/>
            <person name="Nizzari M."/>
            <person name="Norbu C."/>
            <person name="Norbu N."/>
            <person name="O'donnell P."/>
            <person name="Okoawo O."/>
            <person name="O'leary S."/>
            <person name="Omotosho B."/>
            <person name="O'neill K."/>
            <person name="Osman S."/>
            <person name="Parker S."/>
            <person name="Perrin D."/>
            <person name="Phunkhang P."/>
            <person name="Piqani B."/>
            <person name="Purcell S."/>
            <person name="Rachupka T."/>
            <person name="Ramasamy U."/>
            <person name="Rameau R."/>
            <person name="Ray V."/>
            <person name="Raymond C."/>
            <person name="Retta R."/>
            <person name="Richardson S."/>
            <person name="Rise C."/>
            <person name="Rodriguez J."/>
            <person name="Rogers J."/>
            <person name="Rogov P."/>
            <person name="Rutman M."/>
            <person name="Schupbach R."/>
            <person name="Seaman C."/>
            <person name="Settipalli S."/>
            <person name="Sharpe T."/>
            <person name="Sheridan J."/>
            <person name="Sherpa N."/>
            <person name="Shi J."/>
            <person name="Smirnov S."/>
            <person name="Smith C."/>
            <person name="Sougnez C."/>
            <person name="Spencer B."/>
            <person name="Stalker J."/>
            <person name="Stange-thomann N."/>
            <person name="Stavropoulos S."/>
            <person name="Stetson K."/>
            <person name="Stone C."/>
            <person name="Stone S."/>
            <person name="Stubbs M."/>
            <person name="Talamas J."/>
            <person name="Tchuinga P."/>
            <person name="Tenzing P."/>
            <person name="Tesfaye S."/>
            <person name="Theodore J."/>
            <person name="Thoulutsang Y."/>
            <person name="Topham K."/>
            <person name="Towey S."/>
            <person name="Tsamla T."/>
            <person name="Tsomo N."/>
            <person name="Vallee D."/>
            <person name="Vassiliev H."/>
            <person name="Venkataraman V."/>
            <person name="Vinson J."/>
            <person name="Vo A."/>
            <person name="Wade C."/>
            <person name="Wang S."/>
            <person name="Wangchuk T."/>
            <person name="Wangdi T."/>
            <person name="Whittaker C."/>
            <person name="Wilkinson J."/>
            <person name="Wu Y."/>
            <person name="Wyman D."/>
            <person name="Yadav S."/>
            <person name="Yang S."/>
            <person name="Yang X."/>
            <person name="Yeager S."/>
            <person name="Yee E."/>
            <person name="Young G."/>
            <person name="Zainoun J."/>
            <person name="Zembeck L."/>
            <person name="Zimmer A."/>
            <person name="Zody M."/>
            <person name="Lander E."/>
        </authorList>
    </citation>
    <scope>NUCLEOTIDE SEQUENCE [LARGE SCALE GENOMIC DNA]</scope>
</reference>
<name>H2YLA4_CIOSA</name>
<dbReference type="Pfam" id="PF04910">
    <property type="entry name" value="Tcf25"/>
    <property type="match status" value="1"/>
</dbReference>
<dbReference type="AlphaFoldDB" id="H2YLA4"/>
<dbReference type="GO" id="GO:1990112">
    <property type="term" value="C:RQC complex"/>
    <property type="evidence" value="ECO:0007669"/>
    <property type="project" value="TreeGrafter"/>
</dbReference>
<keyword evidence="2" id="KW-1185">Reference proteome</keyword>
<dbReference type="InterPro" id="IPR006994">
    <property type="entry name" value="TCF25/Rqc1"/>
</dbReference>
<dbReference type="PANTHER" id="PTHR22684:SF0">
    <property type="entry name" value="RIBOSOME QUALITY CONTROL COMPLEX SUBUNIT TCF25"/>
    <property type="match status" value="1"/>
</dbReference>
<evidence type="ECO:0000313" key="2">
    <source>
        <dbReference type="Proteomes" id="UP000007875"/>
    </source>
</evidence>
<dbReference type="Ensembl" id="ENSCSAVT00000006184.1">
    <property type="protein sequence ID" value="ENSCSAVP00000006106.1"/>
    <property type="gene ID" value="ENSCSAVG00000003647.1"/>
</dbReference>
<proteinExistence type="predicted"/>